<reference evidence="2 3" key="1">
    <citation type="submission" date="2018-06" db="EMBL/GenBank/DDBJ databases">
        <title>Comparative genomics reveals the genomic features of Rhizophagus irregularis, R. cerebriforme, R. diaphanum and Gigaspora rosea, and their symbiotic lifestyle signature.</title>
        <authorList>
            <person name="Morin E."/>
            <person name="San Clemente H."/>
            <person name="Chen E.C.H."/>
            <person name="De La Providencia I."/>
            <person name="Hainaut M."/>
            <person name="Kuo A."/>
            <person name="Kohler A."/>
            <person name="Murat C."/>
            <person name="Tang N."/>
            <person name="Roy S."/>
            <person name="Loubradou J."/>
            <person name="Henrissat B."/>
            <person name="Grigoriev I.V."/>
            <person name="Corradi N."/>
            <person name="Roux C."/>
            <person name="Martin F.M."/>
        </authorList>
    </citation>
    <scope>NUCLEOTIDE SEQUENCE [LARGE SCALE GENOMIC DNA]</scope>
    <source>
        <strain evidence="2 3">DAOM 194757</strain>
    </source>
</reference>
<keyword evidence="3" id="KW-1185">Reference proteome</keyword>
<evidence type="ECO:0000313" key="2">
    <source>
        <dbReference type="EMBL" id="RIB17589.1"/>
    </source>
</evidence>
<evidence type="ECO:0000313" key="3">
    <source>
        <dbReference type="Proteomes" id="UP000266673"/>
    </source>
</evidence>
<dbReference type="EMBL" id="QKWP01000596">
    <property type="protein sequence ID" value="RIB17589.1"/>
    <property type="molecule type" value="Genomic_DNA"/>
</dbReference>
<evidence type="ECO:0000256" key="1">
    <source>
        <dbReference type="SAM" id="MobiDB-lite"/>
    </source>
</evidence>
<accession>A0A397V9J4</accession>
<proteinExistence type="predicted"/>
<gene>
    <name evidence="2" type="ORF">C2G38_2186920</name>
</gene>
<organism evidence="2 3">
    <name type="scientific">Gigaspora rosea</name>
    <dbReference type="NCBI Taxonomy" id="44941"/>
    <lineage>
        <taxon>Eukaryota</taxon>
        <taxon>Fungi</taxon>
        <taxon>Fungi incertae sedis</taxon>
        <taxon>Mucoromycota</taxon>
        <taxon>Glomeromycotina</taxon>
        <taxon>Glomeromycetes</taxon>
        <taxon>Diversisporales</taxon>
        <taxon>Gigasporaceae</taxon>
        <taxon>Gigaspora</taxon>
    </lineage>
</organism>
<comment type="caution">
    <text evidence="2">The sequence shown here is derived from an EMBL/GenBank/DDBJ whole genome shotgun (WGS) entry which is preliminary data.</text>
</comment>
<protein>
    <submittedName>
        <fullName evidence="2">Uncharacterized protein</fullName>
    </submittedName>
</protein>
<dbReference type="Proteomes" id="UP000266673">
    <property type="component" value="Unassembled WGS sequence"/>
</dbReference>
<feature type="region of interest" description="Disordered" evidence="1">
    <location>
        <begin position="132"/>
        <end position="166"/>
    </location>
</feature>
<sequence>MDFYQANTIENWTLVILMEHYHLKKKLKDKKQILDSIKKDLEEVEDSISFDMVKKGKAREILDNWKKWTAPVKNLKQDCEHSNIGYLQVKQINQLVTGSGATTYNDIHITSGKRFRDMIDEQANTKKRNVTNVDNSDDMITPRKCSSNKVDKPSENNVSSNDDPNEAIEFENDELNELEQQITSGSLNEWDIGTVNVS</sequence>
<dbReference type="AlphaFoldDB" id="A0A397V9J4"/>
<name>A0A397V9J4_9GLOM</name>
<dbReference type="OrthoDB" id="2446082at2759"/>